<accession>A0AAF0I3W4</accession>
<dbReference type="EMBL" id="CP119075">
    <property type="protein sequence ID" value="WED67272.1"/>
    <property type="molecule type" value="Genomic_DNA"/>
</dbReference>
<evidence type="ECO:0000259" key="6">
    <source>
        <dbReference type="Pfam" id="PF04932"/>
    </source>
</evidence>
<evidence type="ECO:0000256" key="5">
    <source>
        <dbReference type="SAM" id="Phobius"/>
    </source>
</evidence>
<dbReference type="Pfam" id="PF04932">
    <property type="entry name" value="Wzy_C"/>
    <property type="match status" value="1"/>
</dbReference>
<dbReference type="SUPFAM" id="SSF48452">
    <property type="entry name" value="TPR-like"/>
    <property type="match status" value="1"/>
</dbReference>
<dbReference type="Gene3D" id="1.25.40.10">
    <property type="entry name" value="Tetratricopeptide repeat domain"/>
    <property type="match status" value="1"/>
</dbReference>
<dbReference type="GO" id="GO:0016020">
    <property type="term" value="C:membrane"/>
    <property type="evidence" value="ECO:0007669"/>
    <property type="project" value="UniProtKB-SubCell"/>
</dbReference>
<feature type="domain" description="O-antigen ligase-related" evidence="6">
    <location>
        <begin position="211"/>
        <end position="351"/>
    </location>
</feature>
<keyword evidence="2 5" id="KW-0812">Transmembrane</keyword>
<dbReference type="KEGG" id="slom:PXH66_10465"/>
<keyword evidence="7" id="KW-0436">Ligase</keyword>
<dbReference type="PANTHER" id="PTHR37422:SF23">
    <property type="entry name" value="TEICHURONIC ACID BIOSYNTHESIS PROTEIN TUAE"/>
    <property type="match status" value="1"/>
</dbReference>
<dbReference type="Proteomes" id="UP001218638">
    <property type="component" value="Chromosome"/>
</dbReference>
<feature type="transmembrane region" description="Helical" evidence="5">
    <location>
        <begin position="210"/>
        <end position="242"/>
    </location>
</feature>
<feature type="transmembrane region" description="Helical" evidence="5">
    <location>
        <begin position="75"/>
        <end position="93"/>
    </location>
</feature>
<evidence type="ECO:0000256" key="3">
    <source>
        <dbReference type="ARBA" id="ARBA00022989"/>
    </source>
</evidence>
<dbReference type="InterPro" id="IPR051533">
    <property type="entry name" value="WaaL-like"/>
</dbReference>
<dbReference type="InterPro" id="IPR007016">
    <property type="entry name" value="O-antigen_ligase-rel_domated"/>
</dbReference>
<feature type="transmembrane region" description="Helical" evidence="5">
    <location>
        <begin position="44"/>
        <end position="63"/>
    </location>
</feature>
<organism evidence="7 8">
    <name type="scientific">Synoicihabitans lomoniglobus</name>
    <dbReference type="NCBI Taxonomy" id="2909285"/>
    <lineage>
        <taxon>Bacteria</taxon>
        <taxon>Pseudomonadati</taxon>
        <taxon>Verrucomicrobiota</taxon>
        <taxon>Opitutia</taxon>
        <taxon>Opitutales</taxon>
        <taxon>Opitutaceae</taxon>
        <taxon>Synoicihabitans</taxon>
    </lineage>
</organism>
<dbReference type="GO" id="GO:0016874">
    <property type="term" value="F:ligase activity"/>
    <property type="evidence" value="ECO:0007669"/>
    <property type="project" value="UniProtKB-KW"/>
</dbReference>
<dbReference type="InterPro" id="IPR011990">
    <property type="entry name" value="TPR-like_helical_dom_sf"/>
</dbReference>
<dbReference type="RefSeq" id="WP_330928154.1">
    <property type="nucleotide sequence ID" value="NZ_CP119075.1"/>
</dbReference>
<feature type="transmembrane region" description="Helical" evidence="5">
    <location>
        <begin position="248"/>
        <end position="266"/>
    </location>
</feature>
<feature type="transmembrane region" description="Helical" evidence="5">
    <location>
        <begin position="130"/>
        <end position="150"/>
    </location>
</feature>
<evidence type="ECO:0000256" key="4">
    <source>
        <dbReference type="ARBA" id="ARBA00023136"/>
    </source>
</evidence>
<keyword evidence="3 5" id="KW-1133">Transmembrane helix</keyword>
<reference evidence="7" key="1">
    <citation type="submission" date="2023-03" db="EMBL/GenBank/DDBJ databases">
        <title>Lomoglobus Profundus gen. nov., sp. nov., a novel member of the phylum Verrucomicrobia, isolated from deep-marine sediment of South China Sea.</title>
        <authorList>
            <person name="Ahmad T."/>
            <person name="Ishaq S.E."/>
            <person name="Wang F."/>
        </authorList>
    </citation>
    <scope>NUCLEOTIDE SEQUENCE</scope>
    <source>
        <strain evidence="7">LMO-M01</strain>
    </source>
</reference>
<protein>
    <submittedName>
        <fullName evidence="7">O-antigen ligase family protein</fullName>
    </submittedName>
</protein>
<keyword evidence="4 5" id="KW-0472">Membrane</keyword>
<dbReference type="AlphaFoldDB" id="A0AAF0I3W4"/>
<comment type="subcellular location">
    <subcellularLocation>
        <location evidence="1">Membrane</location>
        <topology evidence="1">Multi-pass membrane protein</topology>
    </subcellularLocation>
</comment>
<sequence>MPLSASTQSPFRAAELAFAIIGLSGLALISLSEPASSLIHSTPWKYVYAITLLTPMMGFCARVASDESWTPPTRIWSIFLGALLATVLISAMLSPYTKIVWWWSAPVLAGIALFLWLHARINSLTGFRDIVATGMAIGSALLVLRSMVAWTQDAHDLLHQGAGFATLMDIRNAHPLGHSNYTAGAVLLGLPWLVRAAVQSRGLRRAGWSIITLLGLAALFTSGSRGGILGLGVLAGLGLLLLRLPRRRLIWSGAILIVLGAAFALTNPRVRSTLKSADPAAAPNLSSVQRRAMIHAGWQLGRARPVFGWGLHATPLVYPRVRAQLDGGAENVLQLHSTPIELWAGLGALGMGSVTMLLGLAGFAWRREPTAAVALVGYGVFALTDHQLDLPIVVAAIAASGAMLAPSAIKSWGKRPRWAAGATCFSIGLAVGIGGERDPTPAMNTTALQIATDPARSSEAIALLQSSLAANPDQELAHFNLGWLLVVANPAQAEWHFRQAALLVPDKGGVYFGLGLARLNQGQTVTAAHCFAVECVNDPRFMTSQWWNLEAMESQRHATKQQFRLLLKIIGYELPEGATWRLEHLNHLIAAVDQIGRVNAEDQRSYRRERTGYPVLMRNLDIPPPIDLYDVRESQPQAGEEATTLPPKGWLPGPLLLKLLDPAGIAIH</sequence>
<gene>
    <name evidence="7" type="ORF">PXH66_10465</name>
</gene>
<evidence type="ECO:0000313" key="8">
    <source>
        <dbReference type="Proteomes" id="UP001218638"/>
    </source>
</evidence>
<name>A0AAF0I3W4_9BACT</name>
<feature type="transmembrane region" description="Helical" evidence="5">
    <location>
        <begin position="12"/>
        <end position="32"/>
    </location>
</feature>
<keyword evidence="8" id="KW-1185">Reference proteome</keyword>
<feature type="transmembrane region" description="Helical" evidence="5">
    <location>
        <begin position="99"/>
        <end position="118"/>
    </location>
</feature>
<evidence type="ECO:0000256" key="1">
    <source>
        <dbReference type="ARBA" id="ARBA00004141"/>
    </source>
</evidence>
<proteinExistence type="predicted"/>
<feature type="transmembrane region" description="Helical" evidence="5">
    <location>
        <begin position="181"/>
        <end position="198"/>
    </location>
</feature>
<evidence type="ECO:0000313" key="7">
    <source>
        <dbReference type="EMBL" id="WED67272.1"/>
    </source>
</evidence>
<dbReference type="PANTHER" id="PTHR37422">
    <property type="entry name" value="TEICHURONIC ACID BIOSYNTHESIS PROTEIN TUAE"/>
    <property type="match status" value="1"/>
</dbReference>
<evidence type="ECO:0000256" key="2">
    <source>
        <dbReference type="ARBA" id="ARBA00022692"/>
    </source>
</evidence>
<feature type="transmembrane region" description="Helical" evidence="5">
    <location>
        <begin position="342"/>
        <end position="365"/>
    </location>
</feature>